<dbReference type="KEGG" id="ccyn:CGC48_07375"/>
<feature type="transmembrane region" description="Helical" evidence="7">
    <location>
        <begin position="113"/>
        <end position="130"/>
    </location>
</feature>
<feature type="transmembrane region" description="Helical" evidence="7">
    <location>
        <begin position="21"/>
        <end position="37"/>
    </location>
</feature>
<evidence type="ECO:0000256" key="6">
    <source>
        <dbReference type="ARBA" id="ARBA00023136"/>
    </source>
</evidence>
<feature type="transmembrane region" description="Helical" evidence="7">
    <location>
        <begin position="282"/>
        <end position="302"/>
    </location>
</feature>
<dbReference type="GO" id="GO:0005886">
    <property type="term" value="C:plasma membrane"/>
    <property type="evidence" value="ECO:0007669"/>
    <property type="project" value="UniProtKB-SubCell"/>
</dbReference>
<dbReference type="Pfam" id="PF13440">
    <property type="entry name" value="Polysacc_synt_3"/>
    <property type="match status" value="1"/>
</dbReference>
<evidence type="ECO:0000256" key="3">
    <source>
        <dbReference type="ARBA" id="ARBA00022475"/>
    </source>
</evidence>
<feature type="transmembrane region" description="Helical" evidence="7">
    <location>
        <begin position="351"/>
        <end position="369"/>
    </location>
</feature>
<sequence length="471" mass="53551">MPKNKSFIHLFWSFADNTSQQILNFIVGIILASLLLPEEFGLVGIINVFIALSNVFVDGGFSAALINKRRVSQIDYNTVFLTNIGISVLLYAILFLSSEWIAFQFNLVELKNLLRLAGLNIILISLELIHRTIFIKHLNFRIITIISFISVSVSAGCAIIMAYRGYGVYSLIYRILIGEVIAVVLFWAFNKWRPSLSFSLKSLKEMSKYGINLLLSNLLNSLQLNIYYILIGKFYNASQLGYYTRATIFRDLLSTNVSSIVKKVSFSTLSKINDKKIQLEKFLFFRRVAFLTTCLACLTLLLCSKEVILIILSEKWLLSADILSIISISGVFIVLYNLTLDYIAVLGKTKLYLDIELATKILIIPIILIGVFYDFYFFIYSIVVHNLIILVIVGIELNRLISGTLKSLLSLMSRYLLMIAPILTINILDKNIIILNNIYLSFIIKFLVAVLVFLLFNITDVKKTIKFKNHV</sequence>
<gene>
    <name evidence="8" type="ORF">CGC48_07375</name>
</gene>
<evidence type="ECO:0000256" key="5">
    <source>
        <dbReference type="ARBA" id="ARBA00022989"/>
    </source>
</evidence>
<feature type="transmembrane region" description="Helical" evidence="7">
    <location>
        <begin position="375"/>
        <end position="395"/>
    </location>
</feature>
<comment type="similarity">
    <text evidence="2">Belongs to the polysaccharide synthase family.</text>
</comment>
<feature type="transmembrane region" description="Helical" evidence="7">
    <location>
        <begin position="209"/>
        <end position="230"/>
    </location>
</feature>
<keyword evidence="3" id="KW-1003">Cell membrane</keyword>
<reference evidence="8 9" key="1">
    <citation type="journal article" date="2017" name="Genome Announc.">
        <title>Twelve Complete Reference Genomes of Clinical Isolates in the Capnocytophaga Genus.</title>
        <authorList>
            <person name="Villarma A."/>
            <person name="Gulvik C.A."/>
            <person name="Rowe L.A."/>
            <person name="Sheth M."/>
            <person name="Juieng P."/>
            <person name="Nicholson A.C."/>
            <person name="Loparev V.N."/>
            <person name="McQuiston J.R."/>
        </authorList>
    </citation>
    <scope>NUCLEOTIDE SEQUENCE [LARGE SCALE GENOMIC DNA]</scope>
    <source>
        <strain evidence="8 9">G7591</strain>
    </source>
</reference>
<keyword evidence="5 7" id="KW-1133">Transmembrane helix</keyword>
<dbReference type="PANTHER" id="PTHR30250">
    <property type="entry name" value="PST FAMILY PREDICTED COLANIC ACID TRANSPORTER"/>
    <property type="match status" value="1"/>
</dbReference>
<feature type="transmembrane region" description="Helical" evidence="7">
    <location>
        <begin position="407"/>
        <end position="428"/>
    </location>
</feature>
<evidence type="ECO:0000256" key="1">
    <source>
        <dbReference type="ARBA" id="ARBA00004651"/>
    </source>
</evidence>
<feature type="transmembrane region" description="Helical" evidence="7">
    <location>
        <begin position="322"/>
        <end position="339"/>
    </location>
</feature>
<dbReference type="AlphaFoldDB" id="A0A250E9Q3"/>
<dbReference type="CDD" id="cd13127">
    <property type="entry name" value="MATE_tuaB_like"/>
    <property type="match status" value="1"/>
</dbReference>
<dbReference type="InterPro" id="IPR050833">
    <property type="entry name" value="Poly_Biosynth_Transport"/>
</dbReference>
<dbReference type="EMBL" id="CP022378">
    <property type="protein sequence ID" value="ATA68465.1"/>
    <property type="molecule type" value="Genomic_DNA"/>
</dbReference>
<name>A0A250E9Q3_9FLAO</name>
<feature type="transmembrane region" description="Helical" evidence="7">
    <location>
        <begin position="171"/>
        <end position="189"/>
    </location>
</feature>
<evidence type="ECO:0000313" key="8">
    <source>
        <dbReference type="EMBL" id="ATA68465.1"/>
    </source>
</evidence>
<evidence type="ECO:0000256" key="4">
    <source>
        <dbReference type="ARBA" id="ARBA00022692"/>
    </source>
</evidence>
<dbReference type="Proteomes" id="UP000242855">
    <property type="component" value="Chromosome"/>
</dbReference>
<keyword evidence="6 7" id="KW-0472">Membrane</keyword>
<dbReference type="GeneID" id="96781614"/>
<evidence type="ECO:0000313" key="9">
    <source>
        <dbReference type="Proteomes" id="UP000242855"/>
    </source>
</evidence>
<comment type="subcellular location">
    <subcellularLocation>
        <location evidence="1">Cell membrane</location>
        <topology evidence="1">Multi-pass membrane protein</topology>
    </subcellularLocation>
</comment>
<feature type="transmembrane region" description="Helical" evidence="7">
    <location>
        <begin position="43"/>
        <end position="66"/>
    </location>
</feature>
<protein>
    <submittedName>
        <fullName evidence="8">Lipopolysaccharide biosynthesis protein</fullName>
    </submittedName>
</protein>
<accession>A0A250E9Q3</accession>
<dbReference type="RefSeq" id="WP_098029069.1">
    <property type="nucleotide sequence ID" value="NZ_CP022378.1"/>
</dbReference>
<proteinExistence type="inferred from homology"/>
<evidence type="ECO:0000256" key="2">
    <source>
        <dbReference type="ARBA" id="ARBA00007430"/>
    </source>
</evidence>
<keyword evidence="4 7" id="KW-0812">Transmembrane</keyword>
<feature type="transmembrane region" description="Helical" evidence="7">
    <location>
        <begin position="434"/>
        <end position="458"/>
    </location>
</feature>
<evidence type="ECO:0000256" key="7">
    <source>
        <dbReference type="SAM" id="Phobius"/>
    </source>
</evidence>
<feature type="transmembrane region" description="Helical" evidence="7">
    <location>
        <begin position="142"/>
        <end position="165"/>
    </location>
</feature>
<organism evidence="8 9">
    <name type="scientific">Capnocytophaga cynodegmi</name>
    <dbReference type="NCBI Taxonomy" id="28189"/>
    <lineage>
        <taxon>Bacteria</taxon>
        <taxon>Pseudomonadati</taxon>
        <taxon>Bacteroidota</taxon>
        <taxon>Flavobacteriia</taxon>
        <taxon>Flavobacteriales</taxon>
        <taxon>Flavobacteriaceae</taxon>
        <taxon>Capnocytophaga</taxon>
    </lineage>
</organism>
<feature type="transmembrane region" description="Helical" evidence="7">
    <location>
        <begin position="78"/>
        <end position="101"/>
    </location>
</feature>
<dbReference type="PANTHER" id="PTHR30250:SF10">
    <property type="entry name" value="LIPOPOLYSACCHARIDE BIOSYNTHESIS PROTEIN WZXC"/>
    <property type="match status" value="1"/>
</dbReference>